<reference evidence="1 2" key="1">
    <citation type="journal article" date="2016" name="Nat. Commun.">
        <title>Thousands of microbial genomes shed light on interconnected biogeochemical processes in an aquifer system.</title>
        <authorList>
            <person name="Anantharaman K."/>
            <person name="Brown C.T."/>
            <person name="Hug L.A."/>
            <person name="Sharon I."/>
            <person name="Castelle C.J."/>
            <person name="Probst A.J."/>
            <person name="Thomas B.C."/>
            <person name="Singh A."/>
            <person name="Wilkins M.J."/>
            <person name="Karaoz U."/>
            <person name="Brodie E.L."/>
            <person name="Williams K.H."/>
            <person name="Hubbard S.S."/>
            <person name="Banfield J.F."/>
        </authorList>
    </citation>
    <scope>NUCLEOTIDE SEQUENCE [LARGE SCALE GENOMIC DNA]</scope>
</reference>
<dbReference type="Pfam" id="PF13671">
    <property type="entry name" value="AAA_33"/>
    <property type="match status" value="1"/>
</dbReference>
<dbReference type="EMBL" id="MHCR01000012">
    <property type="protein sequence ID" value="OGY25645.1"/>
    <property type="molecule type" value="Genomic_DNA"/>
</dbReference>
<dbReference type="AlphaFoldDB" id="A0A1G1WD75"/>
<comment type="caution">
    <text evidence="1">The sequence shown here is derived from an EMBL/GenBank/DDBJ whole genome shotgun (WGS) entry which is preliminary data.</text>
</comment>
<gene>
    <name evidence="1" type="ORF">A2134_03245</name>
</gene>
<sequence length="203" mass="23261">MKGLLNLETLSEDNIRTLKLSKERFKKPLVIILVGIPSSGKTTFSQTLSSSLPLVILSEEYMIRFLAPRATFFEKAQTETFQLAVKTMEKLVQSGVNCIYDSSIKKKSDRNLIKNRIEKMGGTYVLIYIYIPKELALERVSKQNFEVTRGEKKGFIMNKDLFEYEINSTQIPLSGENHLVYEESNPESLIAIKKYLKELLKPV</sequence>
<proteinExistence type="predicted"/>
<dbReference type="STRING" id="1802595.A2134_03245"/>
<name>A0A1G1WD75_9BACT</name>
<dbReference type="Proteomes" id="UP000178162">
    <property type="component" value="Unassembled WGS sequence"/>
</dbReference>
<protein>
    <recommendedName>
        <fullName evidence="3">UDP-N-acetylglucosamine kinase</fullName>
    </recommendedName>
</protein>
<organism evidence="1 2">
    <name type="scientific">Candidatus Woykebacteria bacterium RBG_16_39_9b</name>
    <dbReference type="NCBI Taxonomy" id="1802595"/>
    <lineage>
        <taxon>Bacteria</taxon>
        <taxon>Candidatus Woykeibacteriota</taxon>
    </lineage>
</organism>
<dbReference type="InterPro" id="IPR027417">
    <property type="entry name" value="P-loop_NTPase"/>
</dbReference>
<evidence type="ECO:0000313" key="2">
    <source>
        <dbReference type="Proteomes" id="UP000178162"/>
    </source>
</evidence>
<dbReference type="SUPFAM" id="SSF52540">
    <property type="entry name" value="P-loop containing nucleoside triphosphate hydrolases"/>
    <property type="match status" value="1"/>
</dbReference>
<evidence type="ECO:0008006" key="3">
    <source>
        <dbReference type="Google" id="ProtNLM"/>
    </source>
</evidence>
<evidence type="ECO:0000313" key="1">
    <source>
        <dbReference type="EMBL" id="OGY25645.1"/>
    </source>
</evidence>
<accession>A0A1G1WD75</accession>
<dbReference type="Gene3D" id="3.40.50.300">
    <property type="entry name" value="P-loop containing nucleotide triphosphate hydrolases"/>
    <property type="match status" value="1"/>
</dbReference>